<evidence type="ECO:0000256" key="3">
    <source>
        <dbReference type="ARBA" id="ARBA00007676"/>
    </source>
</evidence>
<evidence type="ECO:0000313" key="12">
    <source>
        <dbReference type="Proteomes" id="UP000193218"/>
    </source>
</evidence>
<dbReference type="PANTHER" id="PTHR14094">
    <property type="entry name" value="SIGNAL RECOGNITION PARTICLE 72"/>
    <property type="match status" value="1"/>
</dbReference>
<evidence type="ECO:0000256" key="7">
    <source>
        <dbReference type="ARBA" id="ARBA00023135"/>
    </source>
</evidence>
<proteinExistence type="inferred from homology"/>
<feature type="compositionally biased region" description="Polar residues" evidence="9">
    <location>
        <begin position="293"/>
        <end position="303"/>
    </location>
</feature>
<accession>A0A1Y1UP33</accession>
<dbReference type="GO" id="GO:0005786">
    <property type="term" value="C:signal recognition particle, endoplasmic reticulum targeting"/>
    <property type="evidence" value="ECO:0007669"/>
    <property type="project" value="UniProtKB-KW"/>
</dbReference>
<evidence type="ECO:0000313" key="11">
    <source>
        <dbReference type="EMBL" id="ORX39803.1"/>
    </source>
</evidence>
<dbReference type="GO" id="GO:0043022">
    <property type="term" value="F:ribosome binding"/>
    <property type="evidence" value="ECO:0007669"/>
    <property type="project" value="TreeGrafter"/>
</dbReference>
<dbReference type="SUPFAM" id="SSF48452">
    <property type="entry name" value="TPR-like"/>
    <property type="match status" value="1"/>
</dbReference>
<protein>
    <recommendedName>
        <fullName evidence="4">Signal recognition particle subunit SRP72</fullName>
    </recommendedName>
</protein>
<dbReference type="Pfam" id="PF17004">
    <property type="entry name" value="SRP_TPR_like"/>
    <property type="match status" value="1"/>
</dbReference>
<dbReference type="EMBL" id="NBSH01000002">
    <property type="protein sequence ID" value="ORX39803.1"/>
    <property type="molecule type" value="Genomic_DNA"/>
</dbReference>
<feature type="compositionally biased region" description="Basic and acidic residues" evidence="9">
    <location>
        <begin position="266"/>
        <end position="275"/>
    </location>
</feature>
<dbReference type="Pfam" id="PF08492">
    <property type="entry name" value="SRP72"/>
    <property type="match status" value="1"/>
</dbReference>
<feature type="compositionally biased region" description="Polar residues" evidence="9">
    <location>
        <begin position="228"/>
        <end position="240"/>
    </location>
</feature>
<dbReference type="OrthoDB" id="5421607at2759"/>
<feature type="domain" description="Signal recognition particle SRP72 subunit RNA-binding" evidence="10">
    <location>
        <begin position="236"/>
        <end position="283"/>
    </location>
</feature>
<evidence type="ECO:0000256" key="2">
    <source>
        <dbReference type="ARBA" id="ARBA00004496"/>
    </source>
</evidence>
<dbReference type="GO" id="GO:0006614">
    <property type="term" value="P:SRP-dependent cotranslational protein targeting to membrane"/>
    <property type="evidence" value="ECO:0007669"/>
    <property type="project" value="InterPro"/>
</dbReference>
<keyword evidence="6" id="KW-0256">Endoplasmic reticulum</keyword>
<evidence type="ECO:0000256" key="1">
    <source>
        <dbReference type="ARBA" id="ARBA00004240"/>
    </source>
</evidence>
<gene>
    <name evidence="11" type="ORF">BD324DRAFT_615041</name>
</gene>
<comment type="similarity">
    <text evidence="3">Belongs to the SRP72 family.</text>
</comment>
<feature type="region of interest" description="Disordered" evidence="9">
    <location>
        <begin position="218"/>
        <end position="327"/>
    </location>
</feature>
<name>A0A1Y1UP33_9TREE</name>
<dbReference type="InterPro" id="IPR011990">
    <property type="entry name" value="TPR-like_helical_dom_sf"/>
</dbReference>
<keyword evidence="12" id="KW-1185">Reference proteome</keyword>
<dbReference type="STRING" id="4999.A0A1Y1UP33"/>
<dbReference type="GO" id="GO:0005783">
    <property type="term" value="C:endoplasmic reticulum"/>
    <property type="evidence" value="ECO:0007669"/>
    <property type="project" value="UniProtKB-SubCell"/>
</dbReference>
<dbReference type="Proteomes" id="UP000193218">
    <property type="component" value="Unassembled WGS sequence"/>
</dbReference>
<evidence type="ECO:0000256" key="8">
    <source>
        <dbReference type="ARBA" id="ARBA00023274"/>
    </source>
</evidence>
<evidence type="ECO:0000256" key="6">
    <source>
        <dbReference type="ARBA" id="ARBA00022824"/>
    </source>
</evidence>
<comment type="caution">
    <text evidence="11">The sequence shown here is derived from an EMBL/GenBank/DDBJ whole genome shotgun (WGS) entry which is preliminary data.</text>
</comment>
<evidence type="ECO:0000256" key="5">
    <source>
        <dbReference type="ARBA" id="ARBA00022490"/>
    </source>
</evidence>
<dbReference type="Gene3D" id="1.25.40.10">
    <property type="entry name" value="Tetratricopeptide repeat domain"/>
    <property type="match status" value="1"/>
</dbReference>
<feature type="region of interest" description="Disordered" evidence="9">
    <location>
        <begin position="1"/>
        <end position="28"/>
    </location>
</feature>
<keyword evidence="5" id="KW-0963">Cytoplasm</keyword>
<dbReference type="GeneID" id="33556484"/>
<dbReference type="InterPro" id="IPR026270">
    <property type="entry name" value="SRP72"/>
</dbReference>
<dbReference type="InParanoid" id="A0A1Y1UP33"/>
<dbReference type="InterPro" id="IPR031545">
    <property type="entry name" value="SRP72_TPR-like"/>
</dbReference>
<dbReference type="PANTHER" id="PTHR14094:SF9">
    <property type="entry name" value="SIGNAL RECOGNITION PARTICLE SUBUNIT SRP72"/>
    <property type="match status" value="1"/>
</dbReference>
<sequence length="327" mass="35754">MSTNQKTSAGHDAKRRKFTPRPARSAEERLPTLYRGLTDQVNDGHFQNAIKTCRKILSLDPKSQAAFQTLLFLHLQTDDYTSALDLVNATSKAQDESTLQFERAYCLYRLHREKEALSMLEKGSKGRKELHLEAQIRYRLGEYDQAQHVYDDLLAGCDSSSPEHDDIMTNISATAAHRDFHDHAYHSQLSAPRPAHTADSTLPTHVPAEGELESYVPSLPAGWAKGGSQPSKGTTSTSVPKKQDAKKEPTKKRTHRLPQGAVEGKPFTEDPDRWLPMRQRATFLAAQSKKKGNMTSMGTGITQGSSASAGGGGSGGGGGGKKKKGKK</sequence>
<feature type="compositionally biased region" description="Gly residues" evidence="9">
    <location>
        <begin position="309"/>
        <end position="319"/>
    </location>
</feature>
<dbReference type="AlphaFoldDB" id="A0A1Y1UP33"/>
<reference evidence="11 12" key="1">
    <citation type="submission" date="2017-03" db="EMBL/GenBank/DDBJ databases">
        <title>Widespread Adenine N6-methylation of Active Genes in Fungi.</title>
        <authorList>
            <consortium name="DOE Joint Genome Institute"/>
            <person name="Mondo S.J."/>
            <person name="Dannebaum R.O."/>
            <person name="Kuo R.C."/>
            <person name="Louie K.B."/>
            <person name="Bewick A.J."/>
            <person name="Labutti K."/>
            <person name="Haridas S."/>
            <person name="Kuo A."/>
            <person name="Salamov A."/>
            <person name="Ahrendt S.R."/>
            <person name="Lau R."/>
            <person name="Bowen B.P."/>
            <person name="Lipzen A."/>
            <person name="Sullivan W."/>
            <person name="Andreopoulos W.B."/>
            <person name="Clum A."/>
            <person name="Lindquist E."/>
            <person name="Daum C."/>
            <person name="Northen T.R."/>
            <person name="Ramamoorthy G."/>
            <person name="Schmitz R.J."/>
            <person name="Gryganskyi A."/>
            <person name="Culley D."/>
            <person name="Magnuson J."/>
            <person name="James T.Y."/>
            <person name="O'Malley M.A."/>
            <person name="Stajich J.E."/>
            <person name="Spatafora J.W."/>
            <person name="Visel A."/>
            <person name="Grigoriev I.V."/>
        </authorList>
    </citation>
    <scope>NUCLEOTIDE SEQUENCE [LARGE SCALE GENOMIC DNA]</scope>
    <source>
        <strain evidence="11 12">NRRL Y-17943</strain>
    </source>
</reference>
<dbReference type="RefSeq" id="XP_021873588.1">
    <property type="nucleotide sequence ID" value="XM_022014676.1"/>
</dbReference>
<organism evidence="11 12">
    <name type="scientific">Kockovaella imperatae</name>
    <dbReference type="NCBI Taxonomy" id="4999"/>
    <lineage>
        <taxon>Eukaryota</taxon>
        <taxon>Fungi</taxon>
        <taxon>Dikarya</taxon>
        <taxon>Basidiomycota</taxon>
        <taxon>Agaricomycotina</taxon>
        <taxon>Tremellomycetes</taxon>
        <taxon>Tremellales</taxon>
        <taxon>Cuniculitremaceae</taxon>
        <taxon>Kockovaella</taxon>
    </lineage>
</organism>
<evidence type="ECO:0000256" key="4">
    <source>
        <dbReference type="ARBA" id="ARBA00018350"/>
    </source>
</evidence>
<evidence type="ECO:0000256" key="9">
    <source>
        <dbReference type="SAM" id="MobiDB-lite"/>
    </source>
</evidence>
<keyword evidence="7" id="KW-0733">Signal recognition particle</keyword>
<dbReference type="GO" id="GO:0008312">
    <property type="term" value="F:7S RNA binding"/>
    <property type="evidence" value="ECO:0007669"/>
    <property type="project" value="InterPro"/>
</dbReference>
<dbReference type="InterPro" id="IPR013699">
    <property type="entry name" value="Signal_recog_part_SRP72_RNA-bd"/>
</dbReference>
<comment type="subcellular location">
    <subcellularLocation>
        <location evidence="2">Cytoplasm</location>
    </subcellularLocation>
    <subcellularLocation>
        <location evidence="1">Endoplasmic reticulum</location>
    </subcellularLocation>
</comment>
<evidence type="ECO:0000259" key="10">
    <source>
        <dbReference type="Pfam" id="PF08492"/>
    </source>
</evidence>
<keyword evidence="8" id="KW-0687">Ribonucleoprotein</keyword>